<evidence type="ECO:0000256" key="1">
    <source>
        <dbReference type="ARBA" id="ARBA00000085"/>
    </source>
</evidence>
<dbReference type="PANTHER" id="PTHR43304:SF1">
    <property type="entry name" value="PAC DOMAIN-CONTAINING PROTEIN"/>
    <property type="match status" value="1"/>
</dbReference>
<evidence type="ECO:0000256" key="10">
    <source>
        <dbReference type="SAM" id="MobiDB-lite"/>
    </source>
</evidence>
<dbReference type="GO" id="GO:0000155">
    <property type="term" value="F:phosphorelay sensor kinase activity"/>
    <property type="evidence" value="ECO:0007669"/>
    <property type="project" value="InterPro"/>
</dbReference>
<keyword evidence="7 14" id="KW-0418">Kinase</keyword>
<keyword evidence="11" id="KW-0472">Membrane</keyword>
<dbReference type="InterPro" id="IPR003661">
    <property type="entry name" value="HisK_dim/P_dom"/>
</dbReference>
<dbReference type="CDD" id="cd00082">
    <property type="entry name" value="HisKA"/>
    <property type="match status" value="1"/>
</dbReference>
<feature type="transmembrane region" description="Helical" evidence="11">
    <location>
        <begin position="39"/>
        <end position="62"/>
    </location>
</feature>
<dbReference type="AlphaFoldDB" id="E3J9X9"/>
<dbReference type="HOGENOM" id="CLU_000445_114_71_11"/>
<dbReference type="PRINTS" id="PR00344">
    <property type="entry name" value="BCTRLSENSOR"/>
</dbReference>
<dbReference type="Pfam" id="PF00672">
    <property type="entry name" value="HAMP"/>
    <property type="match status" value="1"/>
</dbReference>
<dbReference type="InterPro" id="IPR036890">
    <property type="entry name" value="HATPase_C_sf"/>
</dbReference>
<dbReference type="CDD" id="cd06225">
    <property type="entry name" value="HAMP"/>
    <property type="match status" value="1"/>
</dbReference>
<feature type="transmembrane region" description="Helical" evidence="11">
    <location>
        <begin position="214"/>
        <end position="233"/>
    </location>
</feature>
<dbReference type="SMART" id="SM00304">
    <property type="entry name" value="HAMP"/>
    <property type="match status" value="1"/>
</dbReference>
<dbReference type="EC" id="2.7.13.3" evidence="3"/>
<dbReference type="InterPro" id="IPR003594">
    <property type="entry name" value="HATPase_dom"/>
</dbReference>
<dbReference type="SMART" id="SM00387">
    <property type="entry name" value="HATPase_c"/>
    <property type="match status" value="1"/>
</dbReference>
<dbReference type="CDD" id="cd19410">
    <property type="entry name" value="HK9-like_sensor"/>
    <property type="match status" value="1"/>
</dbReference>
<dbReference type="InterPro" id="IPR052162">
    <property type="entry name" value="Sensor_kinase/Photoreceptor"/>
</dbReference>
<dbReference type="InterPro" id="IPR003660">
    <property type="entry name" value="HAMP_dom"/>
</dbReference>
<dbReference type="Proteomes" id="UP000002484">
    <property type="component" value="Chromosome"/>
</dbReference>
<accession>E3J9X9</accession>
<dbReference type="eggNOG" id="COG4251">
    <property type="taxonomic scope" value="Bacteria"/>
</dbReference>
<dbReference type="KEGG" id="fri:FraEuI1c_0458"/>
<name>E3J9X9_PSEI1</name>
<dbReference type="PROSITE" id="PS50885">
    <property type="entry name" value="HAMP"/>
    <property type="match status" value="1"/>
</dbReference>
<dbReference type="Gene3D" id="1.10.287.130">
    <property type="match status" value="1"/>
</dbReference>
<dbReference type="InParanoid" id="E3J9X9"/>
<gene>
    <name evidence="14" type="ordered locus">FraEuI1c_0458</name>
</gene>
<evidence type="ECO:0000313" key="15">
    <source>
        <dbReference type="Proteomes" id="UP000002484"/>
    </source>
</evidence>
<evidence type="ECO:0000256" key="6">
    <source>
        <dbReference type="ARBA" id="ARBA00022692"/>
    </source>
</evidence>
<sequence length="557" mass="59842">MTDQATVSPPTREDVAPPGPGRRGRLGAITRSWPLRRRLAAALTVTSVILLTGVGLTTASLVQLERAIHERTDIVSPARTQAATLMTSLVDQETGLRGYLLDGKADALQPYDDGGKAQTAALTRLDQLVGGRPGLSDDLGALRTTVADWHREYADPVAAAARRGDLTAARAIDPENFGKPSFDAVRAADDRLDTSLTTRALAARSRVTSTLHQLIAVLIVIGLAFAALMGGIGRSLRLWVTGPLERISQDASTVAGGDLAHTVARAGPPDLAALADSVENMRLQLVHELGTVWEAAAKLEEQADALRRSNRDLEQFAYVASHDLQEPLRKVASFCQLLERRYGDQLDERGQQYIDFAVDGAKRMQKLINDLLAFSRVGRTTDEFVPVDLGDVLARARQALATAIEASEAEITADPLPTVAGDPTLLAAVFQNLIGNAIKFRGTETPRIHIGVVAQSVGAQSGTWELSCSDNGIGIEADYAEKIFVIFQRLHRRESYDGTGIGLALVRKIIEFHGGTIWLDTAVESGTTFRWTLPNNAPTLPAIADTARQVAVHEGAT</sequence>
<evidence type="ECO:0000259" key="13">
    <source>
        <dbReference type="PROSITE" id="PS50885"/>
    </source>
</evidence>
<evidence type="ECO:0000256" key="8">
    <source>
        <dbReference type="ARBA" id="ARBA00022989"/>
    </source>
</evidence>
<dbReference type="STRING" id="298654.FraEuI1c_0458"/>
<evidence type="ECO:0000313" key="14">
    <source>
        <dbReference type="EMBL" id="ADP78541.1"/>
    </source>
</evidence>
<dbReference type="InterPro" id="IPR007891">
    <property type="entry name" value="CHASE3"/>
</dbReference>
<protein>
    <recommendedName>
        <fullName evidence="3">histidine kinase</fullName>
        <ecNumber evidence="3">2.7.13.3</ecNumber>
    </recommendedName>
</protein>
<evidence type="ECO:0000259" key="12">
    <source>
        <dbReference type="PROSITE" id="PS50109"/>
    </source>
</evidence>
<dbReference type="Pfam" id="PF02518">
    <property type="entry name" value="HATPase_c"/>
    <property type="match status" value="1"/>
</dbReference>
<keyword evidence="9" id="KW-0902">Two-component regulatory system</keyword>
<dbReference type="Gene3D" id="3.30.565.10">
    <property type="entry name" value="Histidine kinase-like ATPase, C-terminal domain"/>
    <property type="match status" value="1"/>
</dbReference>
<feature type="domain" description="HAMP" evidence="13">
    <location>
        <begin position="238"/>
        <end position="290"/>
    </location>
</feature>
<keyword evidence="6 11" id="KW-0812">Transmembrane</keyword>
<keyword evidence="4" id="KW-0597">Phosphoprotein</keyword>
<dbReference type="SMART" id="SM00388">
    <property type="entry name" value="HisKA"/>
    <property type="match status" value="1"/>
</dbReference>
<keyword evidence="15" id="KW-1185">Reference proteome</keyword>
<keyword evidence="8 11" id="KW-1133">Transmembrane helix</keyword>
<dbReference type="OrthoDB" id="9808408at2"/>
<evidence type="ECO:0000256" key="2">
    <source>
        <dbReference type="ARBA" id="ARBA00004236"/>
    </source>
</evidence>
<dbReference type="SUPFAM" id="SSF55874">
    <property type="entry name" value="ATPase domain of HSP90 chaperone/DNA topoisomerase II/histidine kinase"/>
    <property type="match status" value="1"/>
</dbReference>
<organism evidence="14 15">
    <name type="scientific">Pseudofrankia inefficax (strain DSM 45817 / CECT 9037 / DDB 130130 / EuI1c)</name>
    <name type="common">Frankia inefficax</name>
    <dbReference type="NCBI Taxonomy" id="298654"/>
    <lineage>
        <taxon>Bacteria</taxon>
        <taxon>Bacillati</taxon>
        <taxon>Actinomycetota</taxon>
        <taxon>Actinomycetes</taxon>
        <taxon>Frankiales</taxon>
        <taxon>Frankiaceae</taxon>
        <taxon>Pseudofrankia</taxon>
    </lineage>
</organism>
<evidence type="ECO:0000256" key="5">
    <source>
        <dbReference type="ARBA" id="ARBA00022679"/>
    </source>
</evidence>
<evidence type="ECO:0000256" key="7">
    <source>
        <dbReference type="ARBA" id="ARBA00022777"/>
    </source>
</evidence>
<dbReference type="InterPro" id="IPR005467">
    <property type="entry name" value="His_kinase_dom"/>
</dbReference>
<dbReference type="FunFam" id="3.30.565.10:FF:000006">
    <property type="entry name" value="Sensor histidine kinase WalK"/>
    <property type="match status" value="1"/>
</dbReference>
<dbReference type="Pfam" id="PF05227">
    <property type="entry name" value="CHASE3"/>
    <property type="match status" value="1"/>
</dbReference>
<evidence type="ECO:0000256" key="9">
    <source>
        <dbReference type="ARBA" id="ARBA00023012"/>
    </source>
</evidence>
<dbReference type="GO" id="GO:0005886">
    <property type="term" value="C:plasma membrane"/>
    <property type="evidence" value="ECO:0007669"/>
    <property type="project" value="UniProtKB-SubCell"/>
</dbReference>
<evidence type="ECO:0000256" key="11">
    <source>
        <dbReference type="SAM" id="Phobius"/>
    </source>
</evidence>
<dbReference type="InterPro" id="IPR036097">
    <property type="entry name" value="HisK_dim/P_sf"/>
</dbReference>
<dbReference type="Pfam" id="PF00512">
    <property type="entry name" value="HisKA"/>
    <property type="match status" value="1"/>
</dbReference>
<comment type="catalytic activity">
    <reaction evidence="1">
        <text>ATP + protein L-histidine = ADP + protein N-phospho-L-histidine.</text>
        <dbReference type="EC" id="2.7.13.3"/>
    </reaction>
</comment>
<dbReference type="PANTHER" id="PTHR43304">
    <property type="entry name" value="PHYTOCHROME-LIKE PROTEIN CPH1"/>
    <property type="match status" value="1"/>
</dbReference>
<evidence type="ECO:0000256" key="3">
    <source>
        <dbReference type="ARBA" id="ARBA00012438"/>
    </source>
</evidence>
<dbReference type="EMBL" id="CP002299">
    <property type="protein sequence ID" value="ADP78541.1"/>
    <property type="molecule type" value="Genomic_DNA"/>
</dbReference>
<dbReference type="Gene3D" id="6.10.340.10">
    <property type="match status" value="1"/>
</dbReference>
<feature type="region of interest" description="Disordered" evidence="10">
    <location>
        <begin position="1"/>
        <end position="26"/>
    </location>
</feature>
<feature type="domain" description="Histidine kinase" evidence="12">
    <location>
        <begin position="319"/>
        <end position="537"/>
    </location>
</feature>
<dbReference type="PROSITE" id="PS50109">
    <property type="entry name" value="HIS_KIN"/>
    <property type="match status" value="1"/>
</dbReference>
<comment type="subcellular location">
    <subcellularLocation>
        <location evidence="2">Cell membrane</location>
    </subcellularLocation>
</comment>
<reference evidence="14 15" key="1">
    <citation type="submission" date="2010-10" db="EMBL/GenBank/DDBJ databases">
        <title>Complete sequence of Frankia sp. EuI1c.</title>
        <authorList>
            <consortium name="US DOE Joint Genome Institute"/>
            <person name="Lucas S."/>
            <person name="Copeland A."/>
            <person name="Lapidus A."/>
            <person name="Cheng J.-F."/>
            <person name="Bruce D."/>
            <person name="Goodwin L."/>
            <person name="Pitluck S."/>
            <person name="Chertkov O."/>
            <person name="Detter J.C."/>
            <person name="Han C."/>
            <person name="Tapia R."/>
            <person name="Land M."/>
            <person name="Hauser L."/>
            <person name="Jeffries C."/>
            <person name="Kyrpides N."/>
            <person name="Ivanova N."/>
            <person name="Mikhailova N."/>
            <person name="Beauchemin N."/>
            <person name="Sen A."/>
            <person name="Sur S.A."/>
            <person name="Gtari M."/>
            <person name="Wall L."/>
            <person name="Tisa L."/>
            <person name="Woyke T."/>
        </authorList>
    </citation>
    <scope>NUCLEOTIDE SEQUENCE [LARGE SCALE GENOMIC DNA]</scope>
    <source>
        <strain evidence="15">DSM 45817 / CECT 9037 / EuI1c</strain>
    </source>
</reference>
<proteinExistence type="predicted"/>
<keyword evidence="5" id="KW-0808">Transferase</keyword>
<dbReference type="SUPFAM" id="SSF47384">
    <property type="entry name" value="Homodimeric domain of signal transducing histidine kinase"/>
    <property type="match status" value="1"/>
</dbReference>
<evidence type="ECO:0000256" key="4">
    <source>
        <dbReference type="ARBA" id="ARBA00022553"/>
    </source>
</evidence>
<dbReference type="InterPro" id="IPR004358">
    <property type="entry name" value="Sig_transdc_His_kin-like_C"/>
</dbReference>